<comment type="caution">
    <text evidence="1">The sequence shown here is derived from an EMBL/GenBank/DDBJ whole genome shotgun (WGS) entry which is preliminary data.</text>
</comment>
<evidence type="ECO:0000313" key="1">
    <source>
        <dbReference type="EMBL" id="KAJ8677230.1"/>
    </source>
</evidence>
<reference evidence="1" key="1">
    <citation type="submission" date="2023-04" db="EMBL/GenBank/DDBJ databases">
        <title>A chromosome-level genome assembly of the parasitoid wasp Eretmocerus hayati.</title>
        <authorList>
            <person name="Zhong Y."/>
            <person name="Liu S."/>
            <person name="Liu Y."/>
        </authorList>
    </citation>
    <scope>NUCLEOTIDE SEQUENCE</scope>
    <source>
        <strain evidence="1">ZJU_SS_LIU_2023</strain>
    </source>
</reference>
<sequence>MPPVVVVFLLQFTNLCTPRSCQFISEDCEQVYAVVTFLSNKKLFIGCTYLPPASSPSIYKEHISAVHQLSGVHGDCDWIVLGDFNVPGINWFNMPNLEYEFVSKSARNAVCADIIRNGYSFMNMKQYFPVPDNKSYSLDLFFSNMSNISSFVAPKNFINS</sequence>
<gene>
    <name evidence="1" type="ORF">QAD02_013017</name>
</gene>
<evidence type="ECO:0000313" key="2">
    <source>
        <dbReference type="Proteomes" id="UP001239111"/>
    </source>
</evidence>
<protein>
    <submittedName>
        <fullName evidence="1">Uncharacterized protein</fullName>
    </submittedName>
</protein>
<accession>A0ACC2P0Y8</accession>
<name>A0ACC2P0Y8_9HYME</name>
<dbReference type="Proteomes" id="UP001239111">
    <property type="component" value="Chromosome 2"/>
</dbReference>
<keyword evidence="2" id="KW-1185">Reference proteome</keyword>
<proteinExistence type="predicted"/>
<dbReference type="EMBL" id="CM056742">
    <property type="protein sequence ID" value="KAJ8677230.1"/>
    <property type="molecule type" value="Genomic_DNA"/>
</dbReference>
<organism evidence="1 2">
    <name type="scientific">Eretmocerus hayati</name>
    <dbReference type="NCBI Taxonomy" id="131215"/>
    <lineage>
        <taxon>Eukaryota</taxon>
        <taxon>Metazoa</taxon>
        <taxon>Ecdysozoa</taxon>
        <taxon>Arthropoda</taxon>
        <taxon>Hexapoda</taxon>
        <taxon>Insecta</taxon>
        <taxon>Pterygota</taxon>
        <taxon>Neoptera</taxon>
        <taxon>Endopterygota</taxon>
        <taxon>Hymenoptera</taxon>
        <taxon>Apocrita</taxon>
        <taxon>Proctotrupomorpha</taxon>
        <taxon>Chalcidoidea</taxon>
        <taxon>Aphelinidae</taxon>
        <taxon>Aphelininae</taxon>
        <taxon>Eretmocerus</taxon>
    </lineage>
</organism>